<sequence length="55" mass="6494">MRQNTQMTDITLKVGDVCIQAHRVVLASTSPYFFAMFNDDMAERQSREWFCMKLM</sequence>
<evidence type="ECO:0000256" key="2">
    <source>
        <dbReference type="ARBA" id="ARBA00022737"/>
    </source>
</evidence>
<evidence type="ECO:0000256" key="1">
    <source>
        <dbReference type="ARBA" id="ARBA00022441"/>
    </source>
</evidence>
<name>T1I4M9_RHOPR</name>
<dbReference type="PANTHER" id="PTHR24412:SF475">
    <property type="entry name" value="KELCH-LIKE PROTEIN 17"/>
    <property type="match status" value="1"/>
</dbReference>
<evidence type="ECO:0000256" key="3">
    <source>
        <dbReference type="ARBA" id="ARBA00023203"/>
    </source>
</evidence>
<dbReference type="InterPro" id="IPR000210">
    <property type="entry name" value="BTB/POZ_dom"/>
</dbReference>
<dbReference type="PROSITE" id="PS50097">
    <property type="entry name" value="BTB"/>
    <property type="match status" value="1"/>
</dbReference>
<keyword evidence="5" id="KW-1185">Reference proteome</keyword>
<dbReference type="VEuPathDB" id="VectorBase:RPRC011248"/>
<dbReference type="AlphaFoldDB" id="T1I4M9"/>
<dbReference type="EnsemblMetazoa" id="RPRC011248-RA">
    <property type="protein sequence ID" value="RPRC011248-PA"/>
    <property type="gene ID" value="RPRC011248"/>
</dbReference>
<dbReference type="Gene3D" id="3.30.710.10">
    <property type="entry name" value="Potassium Channel Kv1.1, Chain A"/>
    <property type="match status" value="1"/>
</dbReference>
<proteinExistence type="predicted"/>
<evidence type="ECO:0000313" key="5">
    <source>
        <dbReference type="Proteomes" id="UP000015103"/>
    </source>
</evidence>
<keyword evidence="1" id="KW-0880">Kelch repeat</keyword>
<keyword evidence="3" id="KW-0009">Actin-binding</keyword>
<dbReference type="Proteomes" id="UP000015103">
    <property type="component" value="Unassembled WGS sequence"/>
</dbReference>
<dbReference type="EMBL" id="ACPB03011120">
    <property type="status" value="NOT_ANNOTATED_CDS"/>
    <property type="molecule type" value="Genomic_DNA"/>
</dbReference>
<dbReference type="HOGENOM" id="CLU_3034871_0_0_1"/>
<dbReference type="SUPFAM" id="SSF54695">
    <property type="entry name" value="POZ domain"/>
    <property type="match status" value="1"/>
</dbReference>
<protein>
    <submittedName>
        <fullName evidence="4">BTB domain-containing protein</fullName>
    </submittedName>
</protein>
<keyword evidence="2" id="KW-0677">Repeat</keyword>
<dbReference type="Pfam" id="PF00651">
    <property type="entry name" value="BTB"/>
    <property type="match status" value="1"/>
</dbReference>
<dbReference type="STRING" id="13249.T1I4M9"/>
<accession>T1I4M9</accession>
<dbReference type="InParanoid" id="T1I4M9"/>
<dbReference type="PANTHER" id="PTHR24412">
    <property type="entry name" value="KELCH PROTEIN"/>
    <property type="match status" value="1"/>
</dbReference>
<dbReference type="InterPro" id="IPR011333">
    <property type="entry name" value="SKP1/BTB/POZ_sf"/>
</dbReference>
<evidence type="ECO:0000313" key="4">
    <source>
        <dbReference type="EnsemblMetazoa" id="RPRC011248-PA"/>
    </source>
</evidence>
<organism evidence="4 5">
    <name type="scientific">Rhodnius prolixus</name>
    <name type="common">Triatomid bug</name>
    <dbReference type="NCBI Taxonomy" id="13249"/>
    <lineage>
        <taxon>Eukaryota</taxon>
        <taxon>Metazoa</taxon>
        <taxon>Ecdysozoa</taxon>
        <taxon>Arthropoda</taxon>
        <taxon>Hexapoda</taxon>
        <taxon>Insecta</taxon>
        <taxon>Pterygota</taxon>
        <taxon>Neoptera</taxon>
        <taxon>Paraneoptera</taxon>
        <taxon>Hemiptera</taxon>
        <taxon>Heteroptera</taxon>
        <taxon>Panheteroptera</taxon>
        <taxon>Cimicomorpha</taxon>
        <taxon>Reduviidae</taxon>
        <taxon>Triatominae</taxon>
        <taxon>Rhodnius</taxon>
    </lineage>
</organism>
<reference evidence="4" key="1">
    <citation type="submission" date="2015-05" db="UniProtKB">
        <authorList>
            <consortium name="EnsemblMetazoa"/>
        </authorList>
    </citation>
    <scope>IDENTIFICATION</scope>
</reference>